<comment type="subcellular location">
    <subcellularLocation>
        <location evidence="1">Membrane</location>
        <topology evidence="1">Multi-pass membrane protein</topology>
    </subcellularLocation>
</comment>
<dbReference type="EMBL" id="WTPW01000984">
    <property type="protein sequence ID" value="KAF0464843.1"/>
    <property type="molecule type" value="Genomic_DNA"/>
</dbReference>
<evidence type="ECO:0000256" key="5">
    <source>
        <dbReference type="ARBA" id="ARBA00022989"/>
    </source>
</evidence>
<evidence type="ECO:0000313" key="10">
    <source>
        <dbReference type="Proteomes" id="UP000439903"/>
    </source>
</evidence>
<feature type="transmembrane region" description="Helical" evidence="8">
    <location>
        <begin position="275"/>
        <end position="295"/>
    </location>
</feature>
<keyword evidence="5 8" id="KW-1133">Transmembrane helix</keyword>
<keyword evidence="3" id="KW-0813">Transport</keyword>
<feature type="transmembrane region" description="Helical" evidence="8">
    <location>
        <begin position="185"/>
        <end position="211"/>
    </location>
</feature>
<keyword evidence="10" id="KW-1185">Reference proteome</keyword>
<proteinExistence type="inferred from homology"/>
<organism evidence="9 10">
    <name type="scientific">Gigaspora margarita</name>
    <dbReference type="NCBI Taxonomy" id="4874"/>
    <lineage>
        <taxon>Eukaryota</taxon>
        <taxon>Fungi</taxon>
        <taxon>Fungi incertae sedis</taxon>
        <taxon>Mucoromycota</taxon>
        <taxon>Glomeromycotina</taxon>
        <taxon>Glomeromycetes</taxon>
        <taxon>Diversisporales</taxon>
        <taxon>Gigasporaceae</taxon>
        <taxon>Gigaspora</taxon>
    </lineage>
</organism>
<dbReference type="Gene3D" id="1.20.1730.10">
    <property type="entry name" value="Sodium/glucose cotransporter"/>
    <property type="match status" value="1"/>
</dbReference>
<evidence type="ECO:0000256" key="1">
    <source>
        <dbReference type="ARBA" id="ARBA00004141"/>
    </source>
</evidence>
<feature type="transmembrane region" description="Helical" evidence="8">
    <location>
        <begin position="441"/>
        <end position="465"/>
    </location>
</feature>
<dbReference type="Pfam" id="PF00474">
    <property type="entry name" value="SSF"/>
    <property type="match status" value="1"/>
</dbReference>
<evidence type="ECO:0000256" key="3">
    <source>
        <dbReference type="ARBA" id="ARBA00022448"/>
    </source>
</evidence>
<dbReference type="InterPro" id="IPR031155">
    <property type="entry name" value="DUR"/>
</dbReference>
<feature type="transmembrane region" description="Helical" evidence="8">
    <location>
        <begin position="106"/>
        <end position="127"/>
    </location>
</feature>
<dbReference type="GO" id="GO:0015204">
    <property type="term" value="F:urea transmembrane transporter activity"/>
    <property type="evidence" value="ECO:0007669"/>
    <property type="project" value="InterPro"/>
</dbReference>
<feature type="transmembrane region" description="Helical" evidence="8">
    <location>
        <begin position="47"/>
        <end position="70"/>
    </location>
</feature>
<keyword evidence="6 8" id="KW-0472">Membrane</keyword>
<protein>
    <submittedName>
        <fullName evidence="9">Na+/solute symporter</fullName>
    </submittedName>
</protein>
<feature type="transmembrane region" description="Helical" evidence="8">
    <location>
        <begin position="139"/>
        <end position="165"/>
    </location>
</feature>
<feature type="transmembrane region" description="Helical" evidence="8">
    <location>
        <begin position="409"/>
        <end position="429"/>
    </location>
</feature>
<feature type="transmembrane region" description="Helical" evidence="8">
    <location>
        <begin position="249"/>
        <end position="269"/>
    </location>
</feature>
<name>A0A8H4A913_GIGMA</name>
<dbReference type="Proteomes" id="UP000439903">
    <property type="component" value="Unassembled WGS sequence"/>
</dbReference>
<dbReference type="PANTHER" id="PTHR46154">
    <property type="match status" value="1"/>
</dbReference>
<evidence type="ECO:0000256" key="4">
    <source>
        <dbReference type="ARBA" id="ARBA00022692"/>
    </source>
</evidence>
<feature type="transmembrane region" description="Helical" evidence="8">
    <location>
        <begin position="343"/>
        <end position="363"/>
    </location>
</feature>
<evidence type="ECO:0000256" key="6">
    <source>
        <dbReference type="ARBA" id="ARBA00023136"/>
    </source>
</evidence>
<evidence type="ECO:0000256" key="7">
    <source>
        <dbReference type="RuleBase" id="RU362091"/>
    </source>
</evidence>
<reference evidence="9 10" key="1">
    <citation type="journal article" date="2019" name="Environ. Microbiol.">
        <title>At the nexus of three kingdoms: the genome of the mycorrhizal fungus Gigaspora margarita provides insights into plant, endobacterial and fungal interactions.</title>
        <authorList>
            <person name="Venice F."/>
            <person name="Ghignone S."/>
            <person name="Salvioli di Fossalunga A."/>
            <person name="Amselem J."/>
            <person name="Novero M."/>
            <person name="Xianan X."/>
            <person name="Sedzielewska Toro K."/>
            <person name="Morin E."/>
            <person name="Lipzen A."/>
            <person name="Grigoriev I.V."/>
            <person name="Henrissat B."/>
            <person name="Martin F.M."/>
            <person name="Bonfante P."/>
        </authorList>
    </citation>
    <scope>NUCLEOTIDE SEQUENCE [LARGE SCALE GENOMIC DNA]</scope>
    <source>
        <strain evidence="9 10">BEG34</strain>
    </source>
</reference>
<feature type="transmembrane region" description="Helical" evidence="8">
    <location>
        <begin position="18"/>
        <end position="35"/>
    </location>
</feature>
<dbReference type="InterPro" id="IPR038377">
    <property type="entry name" value="Na/Glc_symporter_sf"/>
</dbReference>
<keyword evidence="4 8" id="KW-0812">Transmembrane</keyword>
<dbReference type="InterPro" id="IPR001734">
    <property type="entry name" value="Na/solute_symporter"/>
</dbReference>
<dbReference type="AlphaFoldDB" id="A0A8H4A913"/>
<gene>
    <name evidence="9" type="ORF">F8M41_026404</name>
</gene>
<evidence type="ECO:0000256" key="2">
    <source>
        <dbReference type="ARBA" id="ARBA00006434"/>
    </source>
</evidence>
<dbReference type="GO" id="GO:0005886">
    <property type="term" value="C:plasma membrane"/>
    <property type="evidence" value="ECO:0007669"/>
    <property type="project" value="TreeGrafter"/>
</dbReference>
<evidence type="ECO:0000313" key="9">
    <source>
        <dbReference type="EMBL" id="KAF0464843.1"/>
    </source>
</evidence>
<comment type="caution">
    <text evidence="9">The sequence shown here is derived from an EMBL/GenBank/DDBJ whole genome shotgun (WGS) entry which is preliminary data.</text>
</comment>
<accession>A0A8H4A913</accession>
<evidence type="ECO:0000256" key="8">
    <source>
        <dbReference type="SAM" id="Phobius"/>
    </source>
</evidence>
<comment type="similarity">
    <text evidence="2 7">Belongs to the sodium:solute symporter (SSF) (TC 2.A.21) family.</text>
</comment>
<sequence length="486" mass="53232">MLLIGGSAVLNVLSGVDFYISLFLLPFCVVIYKFIGGVKETFIVDYVNSTVILIIILYFAFVVYGSSSYIGSPYKMYNLLVNFSSQNEVSGNEGGSYVTLSSSQGLQFGIISTIGNFGTIFVDNAYWQRAIAVRTSSTVKACLIGGLSWFAIPFTLATTMGLSGIALVEDGRMNPLNDEELSAGLVLPTTAAILLGKTGAIAVLVLVFMAVMSATSAELVSISSIYTYDIYVTYINENADEDQINTQSYHSYIVSGIAMSVISSILHYIGVDLGYMYLFMGIITSPAVIPIFITLTCDKKNFYGVIIATILGLVSGISVWLGVAIYSFGEISIKSTGSNNPMLYGNLASITVSGIVAIIWSLFSSPSHELRKVKQVLEIQTNDDVYIRHETYQDPLEQNFLGLKKAFKCAIWSSVILTIILAFVIPLIMIKSKYIFTEEVFVFWVVLAILWAIISTCAILIYPLYESRKCISKVIKGIISEFKPKK</sequence>
<dbReference type="PANTHER" id="PTHR46154:SF4">
    <property type="entry name" value="UREA ACTIVE TRANSPORTER"/>
    <property type="match status" value="1"/>
</dbReference>
<dbReference type="OrthoDB" id="6132759at2759"/>
<feature type="transmembrane region" description="Helical" evidence="8">
    <location>
        <begin position="302"/>
        <end position="323"/>
    </location>
</feature>
<dbReference type="CDD" id="cd11476">
    <property type="entry name" value="SLC5sbd_DUR3"/>
    <property type="match status" value="1"/>
</dbReference>